<dbReference type="Gene3D" id="1.20.1110.10">
    <property type="entry name" value="Calcium-transporting ATPase, transmembrane domain"/>
    <property type="match status" value="1"/>
</dbReference>
<feature type="transmembrane region" description="Helical" evidence="9">
    <location>
        <begin position="44"/>
        <end position="77"/>
    </location>
</feature>
<feature type="region of interest" description="Disordered" evidence="8">
    <location>
        <begin position="1"/>
        <end position="25"/>
    </location>
</feature>
<feature type="transmembrane region" description="Helical" evidence="9">
    <location>
        <begin position="780"/>
        <end position="802"/>
    </location>
</feature>
<dbReference type="Gene3D" id="3.40.1110.10">
    <property type="entry name" value="Calcium-transporting ATPase, cytoplasmic domain N"/>
    <property type="match status" value="1"/>
</dbReference>
<dbReference type="SFLD" id="SFLDS00003">
    <property type="entry name" value="Haloacid_Dehalogenase"/>
    <property type="match status" value="1"/>
</dbReference>
<protein>
    <submittedName>
        <fullName evidence="11">Cation transport ATPase</fullName>
    </submittedName>
</protein>
<dbReference type="InterPro" id="IPR023214">
    <property type="entry name" value="HAD_sf"/>
</dbReference>
<proteinExistence type="predicted"/>
<evidence type="ECO:0000256" key="1">
    <source>
        <dbReference type="ARBA" id="ARBA00004141"/>
    </source>
</evidence>
<keyword evidence="4" id="KW-0067">ATP-binding</keyword>
<keyword evidence="3" id="KW-0547">Nucleotide-binding</keyword>
<dbReference type="InterPro" id="IPR023298">
    <property type="entry name" value="ATPase_P-typ_TM_dom_sf"/>
</dbReference>
<evidence type="ECO:0000256" key="9">
    <source>
        <dbReference type="SAM" id="Phobius"/>
    </source>
</evidence>
<dbReference type="InterPro" id="IPR008250">
    <property type="entry name" value="ATPase_P-typ_transduc_dom_A_sf"/>
</dbReference>
<feature type="transmembrane region" description="Helical" evidence="9">
    <location>
        <begin position="713"/>
        <end position="733"/>
    </location>
</feature>
<dbReference type="InterPro" id="IPR036412">
    <property type="entry name" value="HAD-like_sf"/>
</dbReference>
<dbReference type="PRINTS" id="PR00120">
    <property type="entry name" value="HATPASE"/>
</dbReference>
<dbReference type="InterPro" id="IPR001757">
    <property type="entry name" value="P_typ_ATPase"/>
</dbReference>
<evidence type="ECO:0000256" key="4">
    <source>
        <dbReference type="ARBA" id="ARBA00022840"/>
    </source>
</evidence>
<dbReference type="SFLD" id="SFLDF00027">
    <property type="entry name" value="p-type_atpase"/>
    <property type="match status" value="1"/>
</dbReference>
<dbReference type="SFLD" id="SFLDG00002">
    <property type="entry name" value="C1.7:_P-type_atpase_like"/>
    <property type="match status" value="1"/>
</dbReference>
<evidence type="ECO:0000256" key="6">
    <source>
        <dbReference type="ARBA" id="ARBA00022989"/>
    </source>
</evidence>
<dbReference type="SUPFAM" id="SSF81653">
    <property type="entry name" value="Calcium ATPase, transduction domain A"/>
    <property type="match status" value="1"/>
</dbReference>
<comment type="subcellular location">
    <subcellularLocation>
        <location evidence="1">Membrane</location>
        <topology evidence="1">Multi-pass membrane protein</topology>
    </subcellularLocation>
</comment>
<evidence type="ECO:0000313" key="11">
    <source>
        <dbReference type="EMBL" id="KKU64238.1"/>
    </source>
</evidence>
<evidence type="ECO:0000256" key="8">
    <source>
        <dbReference type="SAM" id="MobiDB-lite"/>
    </source>
</evidence>
<feature type="transmembrane region" description="Helical" evidence="9">
    <location>
        <begin position="241"/>
        <end position="266"/>
    </location>
</feature>
<keyword evidence="5" id="KW-1278">Translocase</keyword>
<dbReference type="PRINTS" id="PR00119">
    <property type="entry name" value="CATATPASE"/>
</dbReference>
<evidence type="ECO:0000256" key="2">
    <source>
        <dbReference type="ARBA" id="ARBA00022692"/>
    </source>
</evidence>
<dbReference type="SUPFAM" id="SSF56784">
    <property type="entry name" value="HAD-like"/>
    <property type="match status" value="1"/>
</dbReference>
<dbReference type="Gene3D" id="2.70.150.10">
    <property type="entry name" value="Calcium-transporting ATPase, cytoplasmic transduction domain A"/>
    <property type="match status" value="1"/>
</dbReference>
<dbReference type="NCBIfam" id="TIGR01494">
    <property type="entry name" value="ATPase_P-type"/>
    <property type="match status" value="2"/>
</dbReference>
<organism evidence="11 12">
    <name type="scientific">Candidatus Amesbacteria bacterium GW2011_GWA1_47_16</name>
    <dbReference type="NCBI Taxonomy" id="1618353"/>
    <lineage>
        <taxon>Bacteria</taxon>
        <taxon>Candidatus Amesiibacteriota</taxon>
    </lineage>
</organism>
<accession>A0A0G1UDP0</accession>
<dbReference type="GO" id="GO:0016020">
    <property type="term" value="C:membrane"/>
    <property type="evidence" value="ECO:0007669"/>
    <property type="project" value="UniProtKB-SubCell"/>
</dbReference>
<dbReference type="Proteomes" id="UP000034364">
    <property type="component" value="Unassembled WGS sequence"/>
</dbReference>
<dbReference type="InterPro" id="IPR044492">
    <property type="entry name" value="P_typ_ATPase_HD_dom"/>
</dbReference>
<comment type="caution">
    <text evidence="11">The sequence shown here is derived from an EMBL/GenBank/DDBJ whole genome shotgun (WGS) entry which is preliminary data.</text>
</comment>
<dbReference type="InterPro" id="IPR059000">
    <property type="entry name" value="ATPase_P-type_domA"/>
</dbReference>
<dbReference type="Pfam" id="PF00689">
    <property type="entry name" value="Cation_ATPase_C"/>
    <property type="match status" value="1"/>
</dbReference>
<keyword evidence="2 9" id="KW-0812">Transmembrane</keyword>
<dbReference type="EMBL" id="LCNV01000010">
    <property type="protein sequence ID" value="KKU64238.1"/>
    <property type="molecule type" value="Genomic_DNA"/>
</dbReference>
<dbReference type="PROSITE" id="PS00154">
    <property type="entry name" value="ATPASE_E1_E2"/>
    <property type="match status" value="1"/>
</dbReference>
<dbReference type="InterPro" id="IPR006068">
    <property type="entry name" value="ATPase_P-typ_cation-transptr_C"/>
</dbReference>
<dbReference type="GO" id="GO:0005524">
    <property type="term" value="F:ATP binding"/>
    <property type="evidence" value="ECO:0007669"/>
    <property type="project" value="UniProtKB-KW"/>
</dbReference>
<gene>
    <name evidence="11" type="ORF">UX87_C0010G0003</name>
</gene>
<dbReference type="SMART" id="SM00831">
    <property type="entry name" value="Cation_ATPase_N"/>
    <property type="match status" value="1"/>
</dbReference>
<sequence>METGLGLTSEEAKQRQGQYGRNVLPEKPPPGSLSLLLQQLKNPLIYVLLAAGIVTVVIGHFSDATIIFLAVVINTVLGFVQEQKASNALHALKSYVTNQVTVIRDGERRTLNTEDLVPGDTVILDQGVKIPADGMLLHANRLFVDESLLTGESVSVKKDTENMVFMGTTIAAGQAVMLVQEIGSETKMGAIARQIQETEEDTPLQRQLRGFSRQLVLVIAVLITIVFLAGIRYRFGITEIFVTSVALAVSSIPEGLIVSLTVVLAIGMQKILKRRGLVRKLSAAETLGGVTVICVDKTGTLTQGKMKVADCIGDEKELAKQVLLANDLDDPIVISAFEWGRTKIRDFVSEHPRLDSIPFSSKERLFTSLHSWPGKSNRLFVNGAPEILLAWTTLPQNKKQEFMSVIDDMTRQGKRLIGFARKEMPKGRITIDYADAKKDLTWVGLLAFSDPVRPGVKQALELAKEAGIRTVVITGDYAKTSEYVLSELGIKVEEHEVITGDRLEELGEEELARLVRRIRLFARTTPDQKLKIVKALKKNGEVAAMMGDGVNDAPALHEADIGIAVGEATDVAKESADLVLLDSNFATIVGAIEEGRAMFENIRKIILYLMSDAFAEIIVVFGGIVSGLPLPLTAVQILWINLVSDGFPNLALTIDPPKTGIMKEKPRPAGERLVNRWMMTLIGVVSAVAGLMALLSFVVVYKTSGDVVLARSVAFITLGLNSLVYVFSVRALMTPFWKNHLFENRWLTVAVAAGLALQVLPFTTPAFRQFFGLSSLDNRYWLAAIGLSVLMFFVVEIFKFVYHLKYNDVPLK</sequence>
<feature type="transmembrane region" description="Helical" evidence="9">
    <location>
        <begin position="215"/>
        <end position="235"/>
    </location>
</feature>
<dbReference type="InterPro" id="IPR018303">
    <property type="entry name" value="ATPase_P-typ_P_site"/>
</dbReference>
<dbReference type="PANTHER" id="PTHR42861">
    <property type="entry name" value="CALCIUM-TRANSPORTING ATPASE"/>
    <property type="match status" value="1"/>
</dbReference>
<reference evidence="11 12" key="1">
    <citation type="journal article" date="2015" name="Nature">
        <title>rRNA introns, odd ribosomes, and small enigmatic genomes across a large radiation of phyla.</title>
        <authorList>
            <person name="Brown C.T."/>
            <person name="Hug L.A."/>
            <person name="Thomas B.C."/>
            <person name="Sharon I."/>
            <person name="Castelle C.J."/>
            <person name="Singh A."/>
            <person name="Wilkins M.J."/>
            <person name="Williams K.H."/>
            <person name="Banfield J.F."/>
        </authorList>
    </citation>
    <scope>NUCLEOTIDE SEQUENCE [LARGE SCALE GENOMIC DNA]</scope>
</reference>
<evidence type="ECO:0000256" key="7">
    <source>
        <dbReference type="ARBA" id="ARBA00023136"/>
    </source>
</evidence>
<dbReference type="InterPro" id="IPR004014">
    <property type="entry name" value="ATPase_P-typ_cation-transptr_N"/>
</dbReference>
<dbReference type="Gene3D" id="3.40.50.1000">
    <property type="entry name" value="HAD superfamily/HAD-like"/>
    <property type="match status" value="1"/>
</dbReference>
<dbReference type="GO" id="GO:0016887">
    <property type="term" value="F:ATP hydrolysis activity"/>
    <property type="evidence" value="ECO:0007669"/>
    <property type="project" value="InterPro"/>
</dbReference>
<evidence type="ECO:0000256" key="3">
    <source>
        <dbReference type="ARBA" id="ARBA00022741"/>
    </source>
</evidence>
<dbReference type="AlphaFoldDB" id="A0A0G1UDP0"/>
<keyword evidence="7 9" id="KW-0472">Membrane</keyword>
<dbReference type="Pfam" id="PF00702">
    <property type="entry name" value="Hydrolase"/>
    <property type="match status" value="1"/>
</dbReference>
<feature type="domain" description="Cation-transporting P-type ATPase N-terminal" evidence="10">
    <location>
        <begin position="6"/>
        <end position="60"/>
    </location>
</feature>
<keyword evidence="6 9" id="KW-1133">Transmembrane helix</keyword>
<feature type="transmembrane region" description="Helical" evidence="9">
    <location>
        <begin position="677"/>
        <end position="701"/>
    </location>
</feature>
<evidence type="ECO:0000259" key="10">
    <source>
        <dbReference type="SMART" id="SM00831"/>
    </source>
</evidence>
<dbReference type="Pfam" id="PF00690">
    <property type="entry name" value="Cation_ATPase_N"/>
    <property type="match status" value="1"/>
</dbReference>
<name>A0A0G1UDP0_9BACT</name>
<dbReference type="Pfam" id="PF00122">
    <property type="entry name" value="E1-E2_ATPase"/>
    <property type="match status" value="1"/>
</dbReference>
<evidence type="ECO:0000313" key="12">
    <source>
        <dbReference type="Proteomes" id="UP000034364"/>
    </source>
</evidence>
<evidence type="ECO:0000256" key="5">
    <source>
        <dbReference type="ARBA" id="ARBA00022967"/>
    </source>
</evidence>
<dbReference type="SUPFAM" id="SSF81665">
    <property type="entry name" value="Calcium ATPase, transmembrane domain M"/>
    <property type="match status" value="1"/>
</dbReference>
<dbReference type="InterPro" id="IPR023299">
    <property type="entry name" value="ATPase_P-typ_cyto_dom_N"/>
</dbReference>